<name>B9TJH3_RICCO</name>
<keyword evidence="1" id="KW-0812">Transmembrane</keyword>
<dbReference type="AlphaFoldDB" id="B9TJH3"/>
<reference evidence="3" key="1">
    <citation type="journal article" date="2010" name="Nat. Biotechnol.">
        <title>Draft genome sequence of the oilseed species Ricinus communis.</title>
        <authorList>
            <person name="Chan A.P."/>
            <person name="Crabtree J."/>
            <person name="Zhao Q."/>
            <person name="Lorenzi H."/>
            <person name="Orvis J."/>
            <person name="Puiu D."/>
            <person name="Melake-Berhan A."/>
            <person name="Jones K.M."/>
            <person name="Redman J."/>
            <person name="Chen G."/>
            <person name="Cahoon E.B."/>
            <person name="Gedil M."/>
            <person name="Stanke M."/>
            <person name="Haas B.J."/>
            <person name="Wortman J.R."/>
            <person name="Fraser-Liggett C.M."/>
            <person name="Ravel J."/>
            <person name="Rabinowicz P.D."/>
        </authorList>
    </citation>
    <scope>NUCLEOTIDE SEQUENCE [LARGE SCALE GENOMIC DNA]</scope>
    <source>
        <strain evidence="3">cv. Hale</strain>
    </source>
</reference>
<keyword evidence="1" id="KW-0472">Membrane</keyword>
<protein>
    <submittedName>
        <fullName evidence="2">Uncharacterized protein</fullName>
    </submittedName>
</protein>
<sequence>MFNPVESGAILATIAFAALFVWNLATLVAQHLHWPKWTALPMTFGVIGAVIAASLVISLRAELRTRRERREQAAMEQRYPQCHVKRLSSGTWFLTDKATGRELRLNRDAP</sequence>
<dbReference type="EMBL" id="EQ983889">
    <property type="protein sequence ID" value="EEF23992.1"/>
    <property type="molecule type" value="Genomic_DNA"/>
</dbReference>
<accession>B9TJH3</accession>
<keyword evidence="3" id="KW-1185">Reference proteome</keyword>
<dbReference type="InParanoid" id="B9TJH3"/>
<evidence type="ECO:0000256" key="1">
    <source>
        <dbReference type="SAM" id="Phobius"/>
    </source>
</evidence>
<evidence type="ECO:0000313" key="3">
    <source>
        <dbReference type="Proteomes" id="UP000008311"/>
    </source>
</evidence>
<proteinExistence type="predicted"/>
<keyword evidence="1" id="KW-1133">Transmembrane helix</keyword>
<organism evidence="2 3">
    <name type="scientific">Ricinus communis</name>
    <name type="common">Castor bean</name>
    <dbReference type="NCBI Taxonomy" id="3988"/>
    <lineage>
        <taxon>Eukaryota</taxon>
        <taxon>Viridiplantae</taxon>
        <taxon>Streptophyta</taxon>
        <taxon>Embryophyta</taxon>
        <taxon>Tracheophyta</taxon>
        <taxon>Spermatophyta</taxon>
        <taxon>Magnoliopsida</taxon>
        <taxon>eudicotyledons</taxon>
        <taxon>Gunneridae</taxon>
        <taxon>Pentapetalae</taxon>
        <taxon>rosids</taxon>
        <taxon>fabids</taxon>
        <taxon>Malpighiales</taxon>
        <taxon>Euphorbiaceae</taxon>
        <taxon>Acalyphoideae</taxon>
        <taxon>Acalypheae</taxon>
        <taxon>Ricinus</taxon>
    </lineage>
</organism>
<evidence type="ECO:0000313" key="2">
    <source>
        <dbReference type="EMBL" id="EEF23992.1"/>
    </source>
</evidence>
<dbReference type="Proteomes" id="UP000008311">
    <property type="component" value="Unassembled WGS sequence"/>
</dbReference>
<gene>
    <name evidence="2" type="ORF">RCOM_1882310</name>
</gene>
<feature type="transmembrane region" description="Helical" evidence="1">
    <location>
        <begin position="39"/>
        <end position="59"/>
    </location>
</feature>